<dbReference type="Gene3D" id="3.90.470.20">
    <property type="entry name" value="4'-phosphopantetheinyl transferase domain"/>
    <property type="match status" value="2"/>
</dbReference>
<evidence type="ECO:0000259" key="3">
    <source>
        <dbReference type="Pfam" id="PF01648"/>
    </source>
</evidence>
<dbReference type="Pfam" id="PF01648">
    <property type="entry name" value="ACPS"/>
    <property type="match status" value="1"/>
</dbReference>
<dbReference type="InterPro" id="IPR037143">
    <property type="entry name" value="4-PPantetheinyl_Trfase_dom_sf"/>
</dbReference>
<evidence type="ECO:0000256" key="2">
    <source>
        <dbReference type="ARBA" id="ARBA00022679"/>
    </source>
</evidence>
<comment type="caution">
    <text evidence="5">The sequence shown here is derived from an EMBL/GenBank/DDBJ whole genome shotgun (WGS) entry which is preliminary data.</text>
</comment>
<evidence type="ECO:0000256" key="1">
    <source>
        <dbReference type="ARBA" id="ARBA00010990"/>
    </source>
</evidence>
<dbReference type="PANTHER" id="PTHR12215:SF10">
    <property type="entry name" value="L-AMINOADIPATE-SEMIALDEHYDE DEHYDROGENASE-PHOSPHOPANTETHEINYL TRANSFERASE"/>
    <property type="match status" value="1"/>
</dbReference>
<dbReference type="RefSeq" id="WP_220194354.1">
    <property type="nucleotide sequence ID" value="NZ_BNJF01000001.1"/>
</dbReference>
<reference evidence="5" key="1">
    <citation type="submission" date="2020-10" db="EMBL/GenBank/DDBJ databases">
        <title>Taxonomic study of unclassified bacteria belonging to the class Ktedonobacteria.</title>
        <authorList>
            <person name="Yabe S."/>
            <person name="Wang C.M."/>
            <person name="Zheng Y."/>
            <person name="Sakai Y."/>
            <person name="Cavaletti L."/>
            <person name="Monciardini P."/>
            <person name="Donadio S."/>
        </authorList>
    </citation>
    <scope>NUCLEOTIDE SEQUENCE</scope>
    <source>
        <strain evidence="5">SOSP1-1</strain>
    </source>
</reference>
<evidence type="ECO:0000313" key="5">
    <source>
        <dbReference type="EMBL" id="GHO44993.1"/>
    </source>
</evidence>
<proteinExistence type="inferred from homology"/>
<dbReference type="AlphaFoldDB" id="A0A8J3I1J5"/>
<name>A0A8J3I1J5_9CHLR</name>
<keyword evidence="6" id="KW-1185">Reference proteome</keyword>
<organism evidence="5 6">
    <name type="scientific">Ktedonospora formicarum</name>
    <dbReference type="NCBI Taxonomy" id="2778364"/>
    <lineage>
        <taxon>Bacteria</taxon>
        <taxon>Bacillati</taxon>
        <taxon>Chloroflexota</taxon>
        <taxon>Ktedonobacteria</taxon>
        <taxon>Ktedonobacterales</taxon>
        <taxon>Ktedonobacteraceae</taxon>
        <taxon>Ktedonospora</taxon>
    </lineage>
</organism>
<dbReference type="GO" id="GO:0005829">
    <property type="term" value="C:cytosol"/>
    <property type="evidence" value="ECO:0007669"/>
    <property type="project" value="TreeGrafter"/>
</dbReference>
<keyword evidence="2" id="KW-0808">Transferase</keyword>
<dbReference type="InterPro" id="IPR050559">
    <property type="entry name" value="P-Pant_transferase_sf"/>
</dbReference>
<dbReference type="InterPro" id="IPR008278">
    <property type="entry name" value="4-PPantetheinyl_Trfase_dom"/>
</dbReference>
<evidence type="ECO:0008006" key="7">
    <source>
        <dbReference type="Google" id="ProtNLM"/>
    </source>
</evidence>
<feature type="domain" description="4'-phosphopantetheinyl transferase" evidence="3">
    <location>
        <begin position="119"/>
        <end position="223"/>
    </location>
</feature>
<dbReference type="GO" id="GO:0019878">
    <property type="term" value="P:lysine biosynthetic process via aminoadipic acid"/>
    <property type="evidence" value="ECO:0007669"/>
    <property type="project" value="TreeGrafter"/>
</dbReference>
<dbReference type="GO" id="GO:0008897">
    <property type="term" value="F:holo-[acyl-carrier-protein] synthase activity"/>
    <property type="evidence" value="ECO:0007669"/>
    <property type="project" value="InterPro"/>
</dbReference>
<accession>A0A8J3I1J5</accession>
<dbReference type="InterPro" id="IPR055066">
    <property type="entry name" value="AASDHPPT_N"/>
</dbReference>
<feature type="domain" description="4'-phosphopantetheinyl transferase N-terminal" evidence="4">
    <location>
        <begin position="35"/>
        <end position="112"/>
    </location>
</feature>
<protein>
    <recommendedName>
        <fullName evidence="7">4'-phosphopantetheinyl transferase</fullName>
    </recommendedName>
</protein>
<sequence>MSDMASWERPVSLPDLQQEEVHVWRVRLPLRAEGYEVLWGLLMEEEREKVNRFRFEKDRRLAVAARGVLRQLLSLYTQGPVDLSYNQYGKPYLPGSLLQFNVAHSGEVVLLAFTLVGLVGVDVEYMRNQVEFVDLAKHFFAPREVEMLMELPSRLRAQGFYNCWSRKEAYIKACGLGLALPLDSFVVSLSPDEPATLLLSHEGAMSDWSLFALEAGHEYAGALAVRHKGHKCMLRCFDWQEEWLPA</sequence>
<dbReference type="Pfam" id="PF22624">
    <property type="entry name" value="AASDHPPT_N"/>
    <property type="match status" value="1"/>
</dbReference>
<evidence type="ECO:0000259" key="4">
    <source>
        <dbReference type="Pfam" id="PF22624"/>
    </source>
</evidence>
<dbReference type="Proteomes" id="UP000612362">
    <property type="component" value="Unassembled WGS sequence"/>
</dbReference>
<dbReference type="EMBL" id="BNJF01000001">
    <property type="protein sequence ID" value="GHO44993.1"/>
    <property type="molecule type" value="Genomic_DNA"/>
</dbReference>
<evidence type="ECO:0000313" key="6">
    <source>
        <dbReference type="Proteomes" id="UP000612362"/>
    </source>
</evidence>
<dbReference type="GO" id="GO:0000287">
    <property type="term" value="F:magnesium ion binding"/>
    <property type="evidence" value="ECO:0007669"/>
    <property type="project" value="InterPro"/>
</dbReference>
<dbReference type="PANTHER" id="PTHR12215">
    <property type="entry name" value="PHOSPHOPANTETHEINE TRANSFERASE"/>
    <property type="match status" value="1"/>
</dbReference>
<dbReference type="SUPFAM" id="SSF56214">
    <property type="entry name" value="4'-phosphopantetheinyl transferase"/>
    <property type="match status" value="2"/>
</dbReference>
<comment type="similarity">
    <text evidence="1">Belongs to the P-Pant transferase superfamily. Gsp/Sfp/HetI/AcpT family.</text>
</comment>
<gene>
    <name evidence="5" type="ORF">KSX_31560</name>
</gene>